<evidence type="ECO:0000313" key="3">
    <source>
        <dbReference type="EMBL" id="KAG8173792.1"/>
    </source>
</evidence>
<gene>
    <name evidence="2" type="ORF">JTE90_014545</name>
    <name evidence="3" type="ORF">JTE90_028673</name>
</gene>
<keyword evidence="4" id="KW-1185">Reference proteome</keyword>
<reference evidence="2 4" key="1">
    <citation type="journal article" date="2022" name="Nat. Ecol. Evol.">
        <title>A masculinizing supergene underlies an exaggerated male reproductive morph in a spider.</title>
        <authorList>
            <person name="Hendrickx F."/>
            <person name="De Corte Z."/>
            <person name="Sonet G."/>
            <person name="Van Belleghem S.M."/>
            <person name="Kostlbacher S."/>
            <person name="Vangestel C."/>
        </authorList>
    </citation>
    <scope>NUCLEOTIDE SEQUENCE [LARGE SCALE GENOMIC DNA]</scope>
    <source>
        <strain evidence="2">W744_W776</strain>
    </source>
</reference>
<organism evidence="2 4">
    <name type="scientific">Oedothorax gibbosus</name>
    <dbReference type="NCBI Taxonomy" id="931172"/>
    <lineage>
        <taxon>Eukaryota</taxon>
        <taxon>Metazoa</taxon>
        <taxon>Ecdysozoa</taxon>
        <taxon>Arthropoda</taxon>
        <taxon>Chelicerata</taxon>
        <taxon>Arachnida</taxon>
        <taxon>Araneae</taxon>
        <taxon>Araneomorphae</taxon>
        <taxon>Entelegynae</taxon>
        <taxon>Araneoidea</taxon>
        <taxon>Linyphiidae</taxon>
        <taxon>Erigoninae</taxon>
        <taxon>Oedothorax</taxon>
    </lineage>
</organism>
<dbReference type="Proteomes" id="UP000827092">
    <property type="component" value="Unassembled WGS sequence"/>
</dbReference>
<accession>A0AAV6TQU6</accession>
<sequence length="102" mass="11729">MKDFQHVSSEQESQLISRIQEQKKPLFRLVQIRLSTKSNAYESCEKTRGGEEQSTCVEAGPDSRQGSGLRAHETPTLYFMGCAVEILREKSKFFHLFFPETQ</sequence>
<dbReference type="EMBL" id="JAFNEN010001495">
    <property type="protein sequence ID" value="KAG8173780.1"/>
    <property type="molecule type" value="Genomic_DNA"/>
</dbReference>
<evidence type="ECO:0000313" key="2">
    <source>
        <dbReference type="EMBL" id="KAG8173780.1"/>
    </source>
</evidence>
<name>A0AAV6TQU6_9ARAC</name>
<dbReference type="EMBL" id="JAFNEN010001486">
    <property type="protein sequence ID" value="KAG8173792.1"/>
    <property type="molecule type" value="Genomic_DNA"/>
</dbReference>
<feature type="region of interest" description="Disordered" evidence="1">
    <location>
        <begin position="43"/>
        <end position="69"/>
    </location>
</feature>
<proteinExistence type="predicted"/>
<protein>
    <submittedName>
        <fullName evidence="2">Uncharacterized protein</fullName>
    </submittedName>
</protein>
<evidence type="ECO:0000313" key="4">
    <source>
        <dbReference type="Proteomes" id="UP000827092"/>
    </source>
</evidence>
<comment type="caution">
    <text evidence="2">The sequence shown here is derived from an EMBL/GenBank/DDBJ whole genome shotgun (WGS) entry which is preliminary data.</text>
</comment>
<dbReference type="AlphaFoldDB" id="A0AAV6TQU6"/>
<evidence type="ECO:0000256" key="1">
    <source>
        <dbReference type="SAM" id="MobiDB-lite"/>
    </source>
</evidence>